<feature type="compositionally biased region" description="Low complexity" evidence="2">
    <location>
        <begin position="599"/>
        <end position="616"/>
    </location>
</feature>
<keyword evidence="1" id="KW-0175">Coiled coil</keyword>
<gene>
    <name evidence="3" type="ORF">ADUPG1_000359</name>
</gene>
<feature type="region of interest" description="Disordered" evidence="2">
    <location>
        <begin position="591"/>
        <end position="673"/>
    </location>
</feature>
<reference evidence="3" key="1">
    <citation type="submission" date="2022-03" db="EMBL/GenBank/DDBJ databases">
        <title>Draft genome sequence of Aduncisulcus paluster, a free-living microaerophilic Fornicata.</title>
        <authorList>
            <person name="Yuyama I."/>
            <person name="Kume K."/>
            <person name="Tamura T."/>
            <person name="Inagaki Y."/>
            <person name="Hashimoto T."/>
        </authorList>
    </citation>
    <scope>NUCLEOTIDE SEQUENCE</scope>
    <source>
        <strain evidence="3">NY0171</strain>
    </source>
</reference>
<accession>A0ABQ5K7T5</accession>
<proteinExistence type="predicted"/>
<feature type="coiled-coil region" evidence="1">
    <location>
        <begin position="73"/>
        <end position="158"/>
    </location>
</feature>
<feature type="compositionally biased region" description="Acidic residues" evidence="2">
    <location>
        <begin position="639"/>
        <end position="673"/>
    </location>
</feature>
<keyword evidence="4" id="KW-1185">Reference proteome</keyword>
<feature type="region of interest" description="Disordered" evidence="2">
    <location>
        <begin position="256"/>
        <end position="285"/>
    </location>
</feature>
<protein>
    <submittedName>
        <fullName evidence="3">Uncharacterized protein</fullName>
    </submittedName>
</protein>
<evidence type="ECO:0000313" key="4">
    <source>
        <dbReference type="Proteomes" id="UP001057375"/>
    </source>
</evidence>
<sequence length="673" mass="77554">PKKPVSKPTPSSNVSQAPIYSVIPTESLLNSTQHELFNHSLEQLRSQQIEQEDRLGRQQIRNDEFVKERERILQRQDLRRKKAEEAIAKRKAEYMRQFKPKHVTHLTEEERRRARSKLGVWRRENEQEEKKKEQIKLREEEEKRLEDENLKRRQKENETRKLFIMSKNASSLAQISHSMLSALDDLSTSLHASITYSEDRAARLGVDLKYAEAKAMNGVPLTSTGIATSTPSLASGLYGSSVASPSLVSSMYKSNPHEKLRDMTEEEKDAMRKETEKRREEARKMTGDTQPYTLVHSYTPNIRSSAITSKEKRIIEKKKKQEEDKIGEKISQVSEERLVMEFIKAKKKLGAVAPLIKSISTVCTDADNLTNELVLCLKLKEAHDYLQKRKEGDKISYLGLKKKIAEEMGQLEDVKWDYERRKAEIVVKKSEAASHSSSSRATHHPVSLKQLRENLEKVREKVDNDKKLISKFTVPAPLPPSHSVYSAMHDAEVFMRMPEKGVSMIHNPRSDVCEYVATLWESFNSKYPNLMESLSKTPKEFSEHVMNNLANLESSASHVIDAIRKEKVDFRDKGEEREWKKWKENAQKEWGSGVPSIISSSLTTKPKPSPTSFSTPQASSKEPVEESPIPKTPEKGEREEEIEEEEVRKEEEEELEEKEEKDEEDKKDEKEEE</sequence>
<dbReference type="EMBL" id="BQXS01000121">
    <property type="protein sequence ID" value="GKT28017.1"/>
    <property type="molecule type" value="Genomic_DNA"/>
</dbReference>
<evidence type="ECO:0000313" key="3">
    <source>
        <dbReference type="EMBL" id="GKT28017.1"/>
    </source>
</evidence>
<name>A0ABQ5K7T5_9EUKA</name>
<feature type="non-terminal residue" evidence="3">
    <location>
        <position position="1"/>
    </location>
</feature>
<evidence type="ECO:0000256" key="2">
    <source>
        <dbReference type="SAM" id="MobiDB-lite"/>
    </source>
</evidence>
<evidence type="ECO:0000256" key="1">
    <source>
        <dbReference type="SAM" id="Coils"/>
    </source>
</evidence>
<comment type="caution">
    <text evidence="3">The sequence shown here is derived from an EMBL/GenBank/DDBJ whole genome shotgun (WGS) entry which is preliminary data.</text>
</comment>
<organism evidence="3 4">
    <name type="scientific">Aduncisulcus paluster</name>
    <dbReference type="NCBI Taxonomy" id="2918883"/>
    <lineage>
        <taxon>Eukaryota</taxon>
        <taxon>Metamonada</taxon>
        <taxon>Carpediemonas-like organisms</taxon>
        <taxon>Aduncisulcus</taxon>
    </lineage>
</organism>
<dbReference type="Proteomes" id="UP001057375">
    <property type="component" value="Unassembled WGS sequence"/>
</dbReference>